<protein>
    <submittedName>
        <fullName evidence="2">DNA polymerase III subunit epsilon and related 3'-5' exonuclease</fullName>
    </submittedName>
</protein>
<dbReference type="NCBIfam" id="NF006615">
    <property type="entry name" value="PRK09182.1"/>
    <property type="match status" value="1"/>
</dbReference>
<evidence type="ECO:0000313" key="2">
    <source>
        <dbReference type="EMBL" id="GBQ86290.1"/>
    </source>
</evidence>
<dbReference type="InterPro" id="IPR013520">
    <property type="entry name" value="Ribonucl_H"/>
</dbReference>
<name>A0ABQ0Q0N6_9PROT</name>
<dbReference type="Pfam" id="PF00929">
    <property type="entry name" value="RNase_T"/>
    <property type="match status" value="1"/>
</dbReference>
<dbReference type="Proteomes" id="UP001065047">
    <property type="component" value="Unassembled WGS sequence"/>
</dbReference>
<feature type="domain" description="Exonuclease" evidence="1">
    <location>
        <begin position="43"/>
        <end position="209"/>
    </location>
</feature>
<dbReference type="InterPro" id="IPR036397">
    <property type="entry name" value="RNaseH_sf"/>
</dbReference>
<keyword evidence="2" id="KW-0378">Hydrolase</keyword>
<dbReference type="InterPro" id="IPR012337">
    <property type="entry name" value="RNaseH-like_sf"/>
</dbReference>
<dbReference type="CDD" id="cd06127">
    <property type="entry name" value="DEDDh"/>
    <property type="match status" value="1"/>
</dbReference>
<keyword evidence="3" id="KW-1185">Reference proteome</keyword>
<dbReference type="PANTHER" id="PTHR30231">
    <property type="entry name" value="DNA POLYMERASE III SUBUNIT EPSILON"/>
    <property type="match status" value="1"/>
</dbReference>
<dbReference type="SUPFAM" id="SSF53098">
    <property type="entry name" value="Ribonuclease H-like"/>
    <property type="match status" value="1"/>
</dbReference>
<reference evidence="2" key="1">
    <citation type="submission" date="2013-04" db="EMBL/GenBank/DDBJ databases">
        <title>The genome sequencing project of 58 acetic acid bacteria.</title>
        <authorList>
            <person name="Okamoto-Kainuma A."/>
            <person name="Ishikawa M."/>
            <person name="Umino S."/>
            <person name="Koizumi Y."/>
            <person name="Shiwa Y."/>
            <person name="Yoshikawa H."/>
            <person name="Matsutani M."/>
            <person name="Matsushita K."/>
        </authorList>
    </citation>
    <scope>NUCLEOTIDE SEQUENCE</scope>
    <source>
        <strain evidence="2">DSM 14337</strain>
    </source>
</reference>
<dbReference type="EMBL" id="BAPF01000059">
    <property type="protein sequence ID" value="GBQ86290.1"/>
    <property type="molecule type" value="Genomic_DNA"/>
</dbReference>
<comment type="caution">
    <text evidence="2">The sequence shown here is derived from an EMBL/GenBank/DDBJ whole genome shotgun (WGS) entry which is preliminary data.</text>
</comment>
<gene>
    <name evidence="2" type="ORF">AA14337_3283</name>
</gene>
<dbReference type="Gene3D" id="3.30.420.10">
    <property type="entry name" value="Ribonuclease H-like superfamily/Ribonuclease H"/>
    <property type="match status" value="1"/>
</dbReference>
<evidence type="ECO:0000259" key="1">
    <source>
        <dbReference type="SMART" id="SM00479"/>
    </source>
</evidence>
<keyword evidence="2" id="KW-0540">Nuclease</keyword>
<dbReference type="GO" id="GO:0004527">
    <property type="term" value="F:exonuclease activity"/>
    <property type="evidence" value="ECO:0007669"/>
    <property type="project" value="UniProtKB-KW"/>
</dbReference>
<organism evidence="2 3">
    <name type="scientific">Acetobacter malorum DSM 14337</name>
    <dbReference type="NCBI Taxonomy" id="1307910"/>
    <lineage>
        <taxon>Bacteria</taxon>
        <taxon>Pseudomonadati</taxon>
        <taxon>Pseudomonadota</taxon>
        <taxon>Alphaproteobacteria</taxon>
        <taxon>Acetobacterales</taxon>
        <taxon>Acetobacteraceae</taxon>
        <taxon>Acetobacter</taxon>
    </lineage>
</organism>
<sequence length="300" mass="33510">MQLDSMDYNLLAEQLSSSDDHRVLTRLSPVIADPPEGDQDLRKAIFVDTETTGLDPSLDEIIEIGMVPFIYNAKSGEIVGTLPAFNALREPGCAITPAITEITGITPEMVSGKSIDPNDVREFMSGASLVVAHNSKFDRPFLEIFCPAFSLAPWACSLEDVPWREAGLSGGQLQSLALQSGFFYDAHRAQTDCHAGIELMRRTRLRDGTHSFLSLLTKGRTPHFRIWAISSPFSLKDILKARGYRFNYEEDGRPRAWYVDKPASEVQTEIDYLHKEIYQTDASPIVVVKIEPGDRFTNRV</sequence>
<proteinExistence type="predicted"/>
<keyword evidence="2" id="KW-0269">Exonuclease</keyword>
<dbReference type="SMART" id="SM00479">
    <property type="entry name" value="EXOIII"/>
    <property type="match status" value="1"/>
</dbReference>
<evidence type="ECO:0000313" key="3">
    <source>
        <dbReference type="Proteomes" id="UP001065047"/>
    </source>
</evidence>
<dbReference type="PANTHER" id="PTHR30231:SF37">
    <property type="entry name" value="EXODEOXYRIBONUCLEASE 10"/>
    <property type="match status" value="1"/>
</dbReference>
<accession>A0ABQ0Q0N6</accession>